<dbReference type="RefSeq" id="WP_094021749.1">
    <property type="nucleotide sequence ID" value="NZ_FXYF01000007.1"/>
</dbReference>
<dbReference type="Gene3D" id="3.40.50.1460">
    <property type="match status" value="1"/>
</dbReference>
<dbReference type="AlphaFoldDB" id="A0A238KMR7"/>
<protein>
    <recommendedName>
        <fullName evidence="1">Peptidase C14 caspase domain-containing protein</fullName>
    </recommendedName>
</protein>
<dbReference type="OrthoDB" id="7052039at2"/>
<feature type="domain" description="Peptidase C14 caspase" evidence="1">
    <location>
        <begin position="15"/>
        <end position="257"/>
    </location>
</feature>
<dbReference type="GO" id="GO:0006508">
    <property type="term" value="P:proteolysis"/>
    <property type="evidence" value="ECO:0007669"/>
    <property type="project" value="InterPro"/>
</dbReference>
<proteinExistence type="predicted"/>
<evidence type="ECO:0000313" key="3">
    <source>
        <dbReference type="Proteomes" id="UP000207598"/>
    </source>
</evidence>
<dbReference type="SUPFAM" id="SSF52129">
    <property type="entry name" value="Caspase-like"/>
    <property type="match status" value="1"/>
</dbReference>
<dbReference type="GO" id="GO:0004197">
    <property type="term" value="F:cysteine-type endopeptidase activity"/>
    <property type="evidence" value="ECO:0007669"/>
    <property type="project" value="InterPro"/>
</dbReference>
<evidence type="ECO:0000259" key="1">
    <source>
        <dbReference type="Pfam" id="PF00656"/>
    </source>
</evidence>
<name>A0A238KMR7_9RHOB</name>
<accession>A0A238KMR7</accession>
<dbReference type="InterPro" id="IPR029030">
    <property type="entry name" value="Caspase-like_dom_sf"/>
</dbReference>
<dbReference type="Pfam" id="PF00656">
    <property type="entry name" value="Peptidase_C14"/>
    <property type="match status" value="1"/>
</dbReference>
<dbReference type="InterPro" id="IPR011600">
    <property type="entry name" value="Pept_C14_caspase"/>
</dbReference>
<reference evidence="2 3" key="1">
    <citation type="submission" date="2017-05" db="EMBL/GenBank/DDBJ databases">
        <authorList>
            <person name="Song R."/>
            <person name="Chenine A.L."/>
            <person name="Ruprecht R.M."/>
        </authorList>
    </citation>
    <scope>NUCLEOTIDE SEQUENCE [LARGE SCALE GENOMIC DNA]</scope>
    <source>
        <strain evidence="2 3">CECT 8898</strain>
    </source>
</reference>
<keyword evidence="3" id="KW-1185">Reference proteome</keyword>
<organism evidence="2 3">
    <name type="scientific">Maliponia aquimaris</name>
    <dbReference type="NCBI Taxonomy" id="1673631"/>
    <lineage>
        <taxon>Bacteria</taxon>
        <taxon>Pseudomonadati</taxon>
        <taxon>Pseudomonadota</taxon>
        <taxon>Alphaproteobacteria</taxon>
        <taxon>Rhodobacterales</taxon>
        <taxon>Paracoccaceae</taxon>
        <taxon>Maliponia</taxon>
    </lineage>
</organism>
<evidence type="ECO:0000313" key="2">
    <source>
        <dbReference type="EMBL" id="SMX43947.1"/>
    </source>
</evidence>
<dbReference type="EMBL" id="FXYF01000007">
    <property type="protein sequence ID" value="SMX43947.1"/>
    <property type="molecule type" value="Genomic_DNA"/>
</dbReference>
<gene>
    <name evidence="2" type="ORF">MAA8898_02942</name>
</gene>
<sequence length="401" mass="43634">MTLVFERPSEAPQTHAIVIGVGHFPHLDGTNAELMKELRTVDGVTSPPNNARAIATWLIAAADRLVPPLSSVELLISEKDGSVAQFPRAAHTPAARQSDDVDRATGDNASKALTDWLKRCETGPNNLALFYGSSHGMQAQEHILLLEDAGKDAFDPWRNMLSLNHLHRNLYKKTHKRSVLLADCCRNLLEGGITSLDDFSGRRIGNISQLEYAKARNEADRFVYLLRASPPGVVAKATKNGLGYLTEALLKCLDGGAGEKKPEHGWCISPGRLRGWVEAAGRYGLGIEDPDLRPIDDDSAWDNTPILKLEAMPRYPVRVREASVLDLGRATLTLAQPATAFLEQRQPCLDHVHALCAWVPPSMDDYEAAGEIVEPGVGAVALQTVAVPVISDGQDVALRRS</sequence>
<dbReference type="Proteomes" id="UP000207598">
    <property type="component" value="Unassembled WGS sequence"/>
</dbReference>